<dbReference type="EMBL" id="PPTP01000004">
    <property type="protein sequence ID" value="RDB55675.1"/>
    <property type="molecule type" value="Genomic_DNA"/>
</dbReference>
<keyword evidence="2 5" id="KW-0378">Hydrolase</keyword>
<dbReference type="SUPFAM" id="SSF50891">
    <property type="entry name" value="Cyclophilin-like"/>
    <property type="match status" value="1"/>
</dbReference>
<dbReference type="InterPro" id="IPR010016">
    <property type="entry name" value="PxpB"/>
</dbReference>
<keyword evidence="1" id="KW-0547">Nucleotide-binding</keyword>
<dbReference type="Gene3D" id="3.30.1360.40">
    <property type="match status" value="1"/>
</dbReference>
<gene>
    <name evidence="5" type="ORF">C1880_05495</name>
</gene>
<dbReference type="STRING" id="1034345.GCA_000236865_00657"/>
<dbReference type="Gene3D" id="2.40.100.10">
    <property type="entry name" value="Cyclophilin-like"/>
    <property type="match status" value="1"/>
</dbReference>
<name>A0A369LBZ2_9ACTN</name>
<evidence type="ECO:0000256" key="1">
    <source>
        <dbReference type="ARBA" id="ARBA00022741"/>
    </source>
</evidence>
<evidence type="ECO:0000256" key="3">
    <source>
        <dbReference type="ARBA" id="ARBA00022840"/>
    </source>
</evidence>
<dbReference type="InterPro" id="IPR003833">
    <property type="entry name" value="CT_C_D"/>
</dbReference>
<dbReference type="Pfam" id="PF02682">
    <property type="entry name" value="CT_C_D"/>
    <property type="match status" value="1"/>
</dbReference>
<dbReference type="SUPFAM" id="SSF160467">
    <property type="entry name" value="PH0987 N-terminal domain-like"/>
    <property type="match status" value="1"/>
</dbReference>
<keyword evidence="3" id="KW-0067">ATP-binding</keyword>
<dbReference type="GO" id="GO:0005524">
    <property type="term" value="F:ATP binding"/>
    <property type="evidence" value="ECO:0007669"/>
    <property type="project" value="UniProtKB-KW"/>
</dbReference>
<evidence type="ECO:0000256" key="2">
    <source>
        <dbReference type="ARBA" id="ARBA00022801"/>
    </source>
</evidence>
<sequence length="242" mass="25960">MAGFNITIAGDSAINLEFAKTISPQTSGMIRVAAQTLTDDPIPGVTELVPTFCSLMVTYDPCVIGYDELCQRVQGKLRNLAAAEAGVKRIVVIPVCYGGEFGPDLPSVAHHAGMSEQDVVSLHCAHDYLIDMLGFLPGFAYLGGLDPRLHTPRLSVPRTEIPAGSVGIGGAQTGIYPLASPGGWQIIGRSPVRPYDPERAQPILYRAGEYLRFQPITQKQYDAIEAQIAAGGYECDVIVEEV</sequence>
<dbReference type="OrthoDB" id="9768696at2"/>
<dbReference type="SMART" id="SM00796">
    <property type="entry name" value="AHS1"/>
    <property type="match status" value="1"/>
</dbReference>
<evidence type="ECO:0000313" key="5">
    <source>
        <dbReference type="EMBL" id="RDB55675.1"/>
    </source>
</evidence>
<proteinExistence type="predicted"/>
<comment type="caution">
    <text evidence="5">The sequence shown here is derived from an EMBL/GenBank/DDBJ whole genome shotgun (WGS) entry which is preliminary data.</text>
</comment>
<protein>
    <submittedName>
        <fullName evidence="5">Allophanate hydrolase</fullName>
    </submittedName>
</protein>
<keyword evidence="6" id="KW-1185">Reference proteome</keyword>
<dbReference type="NCBIfam" id="TIGR00370">
    <property type="entry name" value="5-oxoprolinase subunit PxpB"/>
    <property type="match status" value="1"/>
</dbReference>
<evidence type="ECO:0000313" key="6">
    <source>
        <dbReference type="Proteomes" id="UP000253792"/>
    </source>
</evidence>
<reference evidence="5 6" key="1">
    <citation type="journal article" date="2018" name="Elife">
        <title>Discovery and characterization of a prevalent human gut bacterial enzyme sufficient for the inactivation of a family of plant toxins.</title>
        <authorList>
            <person name="Koppel N."/>
            <person name="Bisanz J.E."/>
            <person name="Pandelia M.E."/>
            <person name="Turnbaugh P.J."/>
            <person name="Balskus E.P."/>
        </authorList>
    </citation>
    <scope>NUCLEOTIDE SEQUENCE [LARGE SCALE GENOMIC DNA]</scope>
    <source>
        <strain evidence="6">anaerobia AP69FAA</strain>
    </source>
</reference>
<dbReference type="RefSeq" id="WP_114620624.1">
    <property type="nucleotide sequence ID" value="NZ_PPTP01000004.1"/>
</dbReference>
<dbReference type="PANTHER" id="PTHR34698">
    <property type="entry name" value="5-OXOPROLINASE SUBUNIT B"/>
    <property type="match status" value="1"/>
</dbReference>
<organism evidence="5 6">
    <name type="scientific">Senegalimassilia anaerobia</name>
    <dbReference type="NCBI Taxonomy" id="1473216"/>
    <lineage>
        <taxon>Bacteria</taxon>
        <taxon>Bacillati</taxon>
        <taxon>Actinomycetota</taxon>
        <taxon>Coriobacteriia</taxon>
        <taxon>Coriobacteriales</taxon>
        <taxon>Coriobacteriaceae</taxon>
        <taxon>Senegalimassilia</taxon>
    </lineage>
</organism>
<dbReference type="Proteomes" id="UP000253792">
    <property type="component" value="Unassembled WGS sequence"/>
</dbReference>
<evidence type="ECO:0000259" key="4">
    <source>
        <dbReference type="SMART" id="SM00796"/>
    </source>
</evidence>
<dbReference type="PANTHER" id="PTHR34698:SF2">
    <property type="entry name" value="5-OXOPROLINASE SUBUNIT B"/>
    <property type="match status" value="1"/>
</dbReference>
<dbReference type="InterPro" id="IPR029000">
    <property type="entry name" value="Cyclophilin-like_dom_sf"/>
</dbReference>
<dbReference type="AlphaFoldDB" id="A0A369LBZ2"/>
<feature type="domain" description="Carboxyltransferase" evidence="4">
    <location>
        <begin position="4"/>
        <end position="205"/>
    </location>
</feature>
<accession>A0A369LBZ2</accession>
<dbReference type="GO" id="GO:0016787">
    <property type="term" value="F:hydrolase activity"/>
    <property type="evidence" value="ECO:0007669"/>
    <property type="project" value="UniProtKB-KW"/>
</dbReference>